<dbReference type="PROSITE" id="PS51032">
    <property type="entry name" value="AP2_ERF"/>
    <property type="match status" value="1"/>
</dbReference>
<evidence type="ECO:0000313" key="6">
    <source>
        <dbReference type="EMBL" id="EBS4618525.1"/>
    </source>
</evidence>
<dbReference type="Gene3D" id="3.30.730.10">
    <property type="entry name" value="AP2/ERF domain"/>
    <property type="match status" value="1"/>
</dbReference>
<feature type="domain" description="AP2/ERF" evidence="4">
    <location>
        <begin position="58"/>
        <end position="112"/>
    </location>
</feature>
<evidence type="ECO:0000259" key="4">
    <source>
        <dbReference type="PROSITE" id="PS51032"/>
    </source>
</evidence>
<dbReference type="InterPro" id="IPR016177">
    <property type="entry name" value="DNA-bd_dom_sf"/>
</dbReference>
<proteinExistence type="predicted"/>
<dbReference type="GO" id="GO:0003677">
    <property type="term" value="F:DNA binding"/>
    <property type="evidence" value="ECO:0007669"/>
    <property type="project" value="UniProtKB-KW"/>
</dbReference>
<name>A0A3Y0E7Y8_SALMO</name>
<dbReference type="EMBL" id="DAATNX010000008">
    <property type="protein sequence ID" value="HAE9328971.1"/>
    <property type="molecule type" value="Genomic_DNA"/>
</dbReference>
<dbReference type="GO" id="GO:0003700">
    <property type="term" value="F:DNA-binding transcription factor activity"/>
    <property type="evidence" value="ECO:0007669"/>
    <property type="project" value="InterPro"/>
</dbReference>
<evidence type="ECO:0000256" key="3">
    <source>
        <dbReference type="ARBA" id="ARBA00023163"/>
    </source>
</evidence>
<comment type="caution">
    <text evidence="11">The sequence shown here is derived from an EMBL/GenBank/DDBJ whole genome shotgun (WGS) entry which is preliminary data.</text>
</comment>
<keyword evidence="2" id="KW-0238">DNA-binding</keyword>
<organism evidence="11">
    <name type="scientific">Salmonella montevideo</name>
    <dbReference type="NCBI Taxonomy" id="115981"/>
    <lineage>
        <taxon>Bacteria</taxon>
        <taxon>Pseudomonadati</taxon>
        <taxon>Pseudomonadota</taxon>
        <taxon>Gammaproteobacteria</taxon>
        <taxon>Enterobacterales</taxon>
        <taxon>Enterobacteriaceae</taxon>
        <taxon>Salmonella</taxon>
    </lineage>
</organism>
<dbReference type="EMBL" id="DAAQTF010000019">
    <property type="protein sequence ID" value="HAE0769115.1"/>
    <property type="molecule type" value="Genomic_DNA"/>
</dbReference>
<dbReference type="EMBL" id="AAGVOP010000001">
    <property type="protein sequence ID" value="EBS4618525.1"/>
    <property type="molecule type" value="Genomic_DNA"/>
</dbReference>
<evidence type="ECO:0000256" key="1">
    <source>
        <dbReference type="ARBA" id="ARBA00023015"/>
    </source>
</evidence>
<dbReference type="SUPFAM" id="SSF54171">
    <property type="entry name" value="DNA-binding domain"/>
    <property type="match status" value="1"/>
</dbReference>
<dbReference type="EMBL" id="AAKPPR010000006">
    <property type="protein sequence ID" value="ECU3335024.1"/>
    <property type="molecule type" value="Genomic_DNA"/>
</dbReference>
<accession>A0A3Y0E7Y8</accession>
<evidence type="ECO:0000313" key="10">
    <source>
        <dbReference type="EMBL" id="EDF3869323.1"/>
    </source>
</evidence>
<evidence type="ECO:0000256" key="2">
    <source>
        <dbReference type="ARBA" id="ARBA00023125"/>
    </source>
</evidence>
<dbReference type="InterPro" id="IPR003615">
    <property type="entry name" value="HNH_nuc"/>
</dbReference>
<evidence type="ECO:0000313" key="5">
    <source>
        <dbReference type="EMBL" id="EBO8724452.1"/>
    </source>
</evidence>
<dbReference type="InterPro" id="IPR044925">
    <property type="entry name" value="His-Me_finger_sf"/>
</dbReference>
<reference evidence="8" key="3">
    <citation type="submission" date="2018-08" db="EMBL/GenBank/DDBJ databases">
        <authorList>
            <consortium name="NARMS: The National Antimicrobial Resistance Monitoring System"/>
        </authorList>
    </citation>
    <scope>NUCLEOTIDE SEQUENCE</scope>
    <source>
        <strain evidence="8">CVM N17S1479</strain>
        <strain evidence="7">FSIS11814638</strain>
    </source>
</reference>
<reference evidence="5" key="5">
    <citation type="submission" date="2019-06" db="EMBL/GenBank/DDBJ databases">
        <authorList>
            <consortium name="GenomeTrakr network: Whole genome sequencing for foodborne pathogen traceback"/>
        </authorList>
    </citation>
    <scope>NUCLEOTIDE SEQUENCE</scope>
    <source>
        <strain evidence="9">FSIS11812555</strain>
        <strain evidence="5">FSIS11919213</strain>
        <strain evidence="10">FSIS1709880</strain>
    </source>
</reference>
<dbReference type="EMBL" id="AAMARA010000010">
    <property type="protein sequence ID" value="EDF3869323.1"/>
    <property type="molecule type" value="Genomic_DNA"/>
</dbReference>
<evidence type="ECO:0000313" key="12">
    <source>
        <dbReference type="EMBL" id="HAE9328971.1"/>
    </source>
</evidence>
<reference evidence="11" key="1">
    <citation type="journal article" date="2018" name="Genome Biol.">
        <title>SKESA: strategic k-mer extension for scrupulous assemblies.</title>
        <authorList>
            <person name="Souvorov A."/>
            <person name="Agarwala R."/>
            <person name="Lipman D.J."/>
        </authorList>
    </citation>
    <scope>NUCLEOTIDE SEQUENCE</scope>
    <source>
        <strain evidence="12">09-5077</strain>
        <strain evidence="11">Salmonella enterica</strain>
    </source>
</reference>
<evidence type="ECO:0000313" key="9">
    <source>
        <dbReference type="EMBL" id="ECU3685582.1"/>
    </source>
</evidence>
<reference evidence="11" key="4">
    <citation type="submission" date="2019-04" db="EMBL/GenBank/DDBJ databases">
        <authorList>
            <consortium name="NCBI Pathogen Detection Project"/>
        </authorList>
    </citation>
    <scope>NUCLEOTIDE SEQUENCE</scope>
    <source>
        <strain evidence="12">09-5077</strain>
        <strain evidence="11">Salmonella enterica</strain>
    </source>
</reference>
<keyword evidence="1" id="KW-0805">Transcription regulation</keyword>
<evidence type="ECO:0000313" key="11">
    <source>
        <dbReference type="EMBL" id="HAE0769115.1"/>
    </source>
</evidence>
<dbReference type="InterPro" id="IPR036955">
    <property type="entry name" value="AP2/ERF_dom_sf"/>
</dbReference>
<dbReference type="InterPro" id="IPR001471">
    <property type="entry name" value="AP2/ERF_dom"/>
</dbReference>
<dbReference type="Pfam" id="PF00847">
    <property type="entry name" value="AP2"/>
    <property type="match status" value="1"/>
</dbReference>
<dbReference type="EMBL" id="AAKPRQ010000012">
    <property type="protein sequence ID" value="ECU3685582.1"/>
    <property type="molecule type" value="Genomic_DNA"/>
</dbReference>
<evidence type="ECO:0000313" key="7">
    <source>
        <dbReference type="EMBL" id="EBZ3294338.1"/>
    </source>
</evidence>
<reference evidence="6" key="2">
    <citation type="submission" date="2018-06" db="EMBL/GenBank/DDBJ databases">
        <authorList>
            <person name="Ashton P.M."/>
            <person name="Dallman T."/>
            <person name="Nair S."/>
            <person name="De Pinna E."/>
            <person name="Peters T."/>
            <person name="Grant K."/>
        </authorList>
    </citation>
    <scope>NUCLEOTIDE SEQUENCE</scope>
    <source>
        <strain evidence="6">160770</strain>
    </source>
</reference>
<evidence type="ECO:0000313" key="8">
    <source>
        <dbReference type="EMBL" id="ECU3335024.1"/>
    </source>
</evidence>
<sequence length="112" mass="12925">MRLYVHRIAWLMVYNDWPTDVIDHINGDRSDNRIANLRVVTNTQNSWNSKMRKNNSSGVKGVTFNSAANKWVGRIRVNGKRVHVGCFDDIEEARKAMENARIKYHGEFSSMG</sequence>
<gene>
    <name evidence="10" type="ORF">B0D32_16555</name>
    <name evidence="7" type="ORF">D9U82_06440</name>
    <name evidence="6" type="ORF">DQS63_00210</name>
    <name evidence="8" type="ORF">DYO72_15875</name>
    <name evidence="9" type="ORF">DYT96_11490</name>
    <name evidence="5" type="ORF">E4S88_11025</name>
    <name evidence="11" type="ORF">G2911_21855</name>
    <name evidence="12" type="ORF">G4Y15_001011</name>
</gene>
<dbReference type="EMBL" id="AAHQUA010000011">
    <property type="protein sequence ID" value="EBZ3294338.1"/>
    <property type="molecule type" value="Genomic_DNA"/>
</dbReference>
<dbReference type="Pfam" id="PF13392">
    <property type="entry name" value="HNH_3"/>
    <property type="match status" value="1"/>
</dbReference>
<dbReference type="AlphaFoldDB" id="A0A3Y0E7Y8"/>
<protein>
    <submittedName>
        <fullName evidence="11">Fis family transcriptional regulator</fullName>
    </submittedName>
</protein>
<dbReference type="EMBL" id="AAGJXF010000009">
    <property type="protein sequence ID" value="EBO8724452.1"/>
    <property type="molecule type" value="Genomic_DNA"/>
</dbReference>
<dbReference type="Gene3D" id="3.90.75.20">
    <property type="match status" value="1"/>
</dbReference>
<keyword evidence="3" id="KW-0804">Transcription</keyword>
<dbReference type="SUPFAM" id="SSF54060">
    <property type="entry name" value="His-Me finger endonucleases"/>
    <property type="match status" value="1"/>
</dbReference>